<feature type="transmembrane region" description="Helical" evidence="2">
    <location>
        <begin position="56"/>
        <end position="76"/>
    </location>
</feature>
<evidence type="ECO:0000313" key="3">
    <source>
        <dbReference type="EMBL" id="CAL8078809.1"/>
    </source>
</evidence>
<feature type="compositionally biased region" description="Acidic residues" evidence="1">
    <location>
        <begin position="221"/>
        <end position="230"/>
    </location>
</feature>
<dbReference type="Proteomes" id="UP001642540">
    <property type="component" value="Unassembled WGS sequence"/>
</dbReference>
<keyword evidence="2" id="KW-0472">Membrane</keyword>
<accession>A0ABP1PV82</accession>
<evidence type="ECO:0000256" key="2">
    <source>
        <dbReference type="SAM" id="Phobius"/>
    </source>
</evidence>
<evidence type="ECO:0000256" key="1">
    <source>
        <dbReference type="SAM" id="MobiDB-lite"/>
    </source>
</evidence>
<evidence type="ECO:0008006" key="5">
    <source>
        <dbReference type="Google" id="ProtNLM"/>
    </source>
</evidence>
<keyword evidence="2" id="KW-1133">Transmembrane helix</keyword>
<proteinExistence type="predicted"/>
<sequence length="230" mass="25260">MALLKNSTVGGGNSGTTSTANYALTSSSFTHQKQPIMPSDQKAKLLAMHRDSRANAGMYVAVVLAVYLVLVIMLLCRYAKRRVPSEPLPSIDSAAEQGRLRLFNFHGRKLACVGRENCNKTFMQFCFGRCRRENGDNKVVALSQQHNIEESNKGTSNNLSATSVLKNDQLTKDMNGMVEVNAIQDRSAVLPTAVLEDEVKQSNQDNQNECVTSEDQQNNGDDVDLSGEED</sequence>
<gene>
    <name evidence="3" type="ORF">ODALV1_LOCUS4192</name>
</gene>
<comment type="caution">
    <text evidence="3">The sequence shown here is derived from an EMBL/GenBank/DDBJ whole genome shotgun (WGS) entry which is preliminary data.</text>
</comment>
<organism evidence="3 4">
    <name type="scientific">Orchesella dallaii</name>
    <dbReference type="NCBI Taxonomy" id="48710"/>
    <lineage>
        <taxon>Eukaryota</taxon>
        <taxon>Metazoa</taxon>
        <taxon>Ecdysozoa</taxon>
        <taxon>Arthropoda</taxon>
        <taxon>Hexapoda</taxon>
        <taxon>Collembola</taxon>
        <taxon>Entomobryomorpha</taxon>
        <taxon>Entomobryoidea</taxon>
        <taxon>Orchesellidae</taxon>
        <taxon>Orchesellinae</taxon>
        <taxon>Orchesella</taxon>
    </lineage>
</organism>
<feature type="compositionally biased region" description="Polar residues" evidence="1">
    <location>
        <begin position="201"/>
        <end position="220"/>
    </location>
</feature>
<reference evidence="3 4" key="1">
    <citation type="submission" date="2024-08" db="EMBL/GenBank/DDBJ databases">
        <authorList>
            <person name="Cucini C."/>
            <person name="Frati F."/>
        </authorList>
    </citation>
    <scope>NUCLEOTIDE SEQUENCE [LARGE SCALE GENOMIC DNA]</scope>
</reference>
<protein>
    <recommendedName>
        <fullName evidence="5">Transmembrane protein</fullName>
    </recommendedName>
</protein>
<feature type="region of interest" description="Disordered" evidence="1">
    <location>
        <begin position="198"/>
        <end position="230"/>
    </location>
</feature>
<keyword evidence="2" id="KW-0812">Transmembrane</keyword>
<dbReference type="EMBL" id="CAXLJM020000013">
    <property type="protein sequence ID" value="CAL8078809.1"/>
    <property type="molecule type" value="Genomic_DNA"/>
</dbReference>
<evidence type="ECO:0000313" key="4">
    <source>
        <dbReference type="Proteomes" id="UP001642540"/>
    </source>
</evidence>
<keyword evidence="4" id="KW-1185">Reference proteome</keyword>
<name>A0ABP1PV82_9HEXA</name>